<evidence type="ECO:0000313" key="2">
    <source>
        <dbReference type="Proteomes" id="UP000253664"/>
    </source>
</evidence>
<name>A0A367LNI2_9HYPO</name>
<dbReference type="AlphaFoldDB" id="A0A367LNI2"/>
<keyword evidence="2" id="KW-1185">Reference proteome</keyword>
<proteinExistence type="predicted"/>
<organism evidence="1 2">
    <name type="scientific">Ophiocordyceps polyrhachis-furcata BCC 54312</name>
    <dbReference type="NCBI Taxonomy" id="1330021"/>
    <lineage>
        <taxon>Eukaryota</taxon>
        <taxon>Fungi</taxon>
        <taxon>Dikarya</taxon>
        <taxon>Ascomycota</taxon>
        <taxon>Pezizomycotina</taxon>
        <taxon>Sordariomycetes</taxon>
        <taxon>Hypocreomycetidae</taxon>
        <taxon>Hypocreales</taxon>
        <taxon>Ophiocordycipitaceae</taxon>
        <taxon>Ophiocordyceps</taxon>
    </lineage>
</organism>
<evidence type="ECO:0000313" key="1">
    <source>
        <dbReference type="EMBL" id="RCI15951.1"/>
    </source>
</evidence>
<protein>
    <submittedName>
        <fullName evidence="1">Uncharacterized protein</fullName>
    </submittedName>
</protein>
<reference evidence="1 2" key="1">
    <citation type="journal article" date="2015" name="BMC Genomics">
        <title>Insights from the genome of Ophiocordyceps polyrhachis-furcata to pathogenicity and host specificity in insect fungi.</title>
        <authorList>
            <person name="Wichadakul D."/>
            <person name="Kobmoo N."/>
            <person name="Ingsriswang S."/>
            <person name="Tangphatsornruang S."/>
            <person name="Chantasingh D."/>
            <person name="Luangsa-ard J.J."/>
            <person name="Eurwilaichitr L."/>
        </authorList>
    </citation>
    <scope>NUCLEOTIDE SEQUENCE [LARGE SCALE GENOMIC DNA]</scope>
    <source>
        <strain evidence="1 2">BCC 54312</strain>
    </source>
</reference>
<gene>
    <name evidence="1" type="ORF">L249_1950</name>
</gene>
<dbReference type="OrthoDB" id="4779840at2759"/>
<accession>A0A367LNI2</accession>
<sequence length="91" mass="10594">MLRKDLLLPNLILKNRLRGCILNLSVAIRDCLVKLFRIETLSLFRNSGNHSTPAERLGLEPNTENYKVDRILNIRKIKRSKGIARTEYLVY</sequence>
<dbReference type="EMBL" id="LKCN02000001">
    <property type="protein sequence ID" value="RCI15951.1"/>
    <property type="molecule type" value="Genomic_DNA"/>
</dbReference>
<comment type="caution">
    <text evidence="1">The sequence shown here is derived from an EMBL/GenBank/DDBJ whole genome shotgun (WGS) entry which is preliminary data.</text>
</comment>
<dbReference type="Proteomes" id="UP000253664">
    <property type="component" value="Unassembled WGS sequence"/>
</dbReference>